<keyword evidence="2" id="KW-1185">Reference proteome</keyword>
<proteinExistence type="predicted"/>
<name>A0AAE0U689_SORBR</name>
<dbReference type="Proteomes" id="UP001281003">
    <property type="component" value="Unassembled WGS sequence"/>
</dbReference>
<organism evidence="1 2">
    <name type="scientific">Sordaria brevicollis</name>
    <dbReference type="NCBI Taxonomy" id="83679"/>
    <lineage>
        <taxon>Eukaryota</taxon>
        <taxon>Fungi</taxon>
        <taxon>Dikarya</taxon>
        <taxon>Ascomycota</taxon>
        <taxon>Pezizomycotina</taxon>
        <taxon>Sordariomycetes</taxon>
        <taxon>Sordariomycetidae</taxon>
        <taxon>Sordariales</taxon>
        <taxon>Sordariaceae</taxon>
        <taxon>Sordaria</taxon>
    </lineage>
</organism>
<sequence>MMVGLEERRKMQRTSRRLEILCVFFRGASESTFSANTVTNSKILKTLNPNSRSGNRCHLQVPIGKTRELPMFWKSWTLEGLSSPRSTISTTRWRLIYGRVLVWSSLPSSISEALIHARSTKCFSCQPVSWVLDSGALMSESRSIHKVFGEREASDRSPCPKPVLMLCGRYNFSLYPAKKQSAVSGFTKDICEITDGSVLLPEYIG</sequence>
<protein>
    <submittedName>
        <fullName evidence="1">Uncharacterized protein</fullName>
    </submittedName>
</protein>
<dbReference type="AlphaFoldDB" id="A0AAE0U689"/>
<gene>
    <name evidence="1" type="ORF">B0T20DRAFT_69499</name>
</gene>
<evidence type="ECO:0000313" key="1">
    <source>
        <dbReference type="EMBL" id="KAK3391944.1"/>
    </source>
</evidence>
<comment type="caution">
    <text evidence="1">The sequence shown here is derived from an EMBL/GenBank/DDBJ whole genome shotgun (WGS) entry which is preliminary data.</text>
</comment>
<accession>A0AAE0U689</accession>
<evidence type="ECO:0000313" key="2">
    <source>
        <dbReference type="Proteomes" id="UP001281003"/>
    </source>
</evidence>
<reference evidence="1" key="1">
    <citation type="journal article" date="2023" name="Mol. Phylogenet. Evol.">
        <title>Genome-scale phylogeny and comparative genomics of the fungal order Sordariales.</title>
        <authorList>
            <person name="Hensen N."/>
            <person name="Bonometti L."/>
            <person name="Westerberg I."/>
            <person name="Brannstrom I.O."/>
            <person name="Guillou S."/>
            <person name="Cros-Aarteil S."/>
            <person name="Calhoun S."/>
            <person name="Haridas S."/>
            <person name="Kuo A."/>
            <person name="Mondo S."/>
            <person name="Pangilinan J."/>
            <person name="Riley R."/>
            <person name="LaButti K."/>
            <person name="Andreopoulos B."/>
            <person name="Lipzen A."/>
            <person name="Chen C."/>
            <person name="Yan M."/>
            <person name="Daum C."/>
            <person name="Ng V."/>
            <person name="Clum A."/>
            <person name="Steindorff A."/>
            <person name="Ohm R.A."/>
            <person name="Martin F."/>
            <person name="Silar P."/>
            <person name="Natvig D.O."/>
            <person name="Lalanne C."/>
            <person name="Gautier V."/>
            <person name="Ament-Velasquez S.L."/>
            <person name="Kruys A."/>
            <person name="Hutchinson M.I."/>
            <person name="Powell A.J."/>
            <person name="Barry K."/>
            <person name="Miller A.N."/>
            <person name="Grigoriev I.V."/>
            <person name="Debuchy R."/>
            <person name="Gladieux P."/>
            <person name="Hiltunen Thoren M."/>
            <person name="Johannesson H."/>
        </authorList>
    </citation>
    <scope>NUCLEOTIDE SEQUENCE</scope>
    <source>
        <strain evidence="1">FGSC 1904</strain>
    </source>
</reference>
<dbReference type="EMBL" id="JAUTDP010000012">
    <property type="protein sequence ID" value="KAK3391944.1"/>
    <property type="molecule type" value="Genomic_DNA"/>
</dbReference>
<reference evidence="1" key="2">
    <citation type="submission" date="2023-07" db="EMBL/GenBank/DDBJ databases">
        <authorList>
            <consortium name="Lawrence Berkeley National Laboratory"/>
            <person name="Haridas S."/>
            <person name="Hensen N."/>
            <person name="Bonometti L."/>
            <person name="Westerberg I."/>
            <person name="Brannstrom I.O."/>
            <person name="Guillou S."/>
            <person name="Cros-Aarteil S."/>
            <person name="Calhoun S."/>
            <person name="Kuo A."/>
            <person name="Mondo S."/>
            <person name="Pangilinan J."/>
            <person name="Riley R."/>
            <person name="LaButti K."/>
            <person name="Andreopoulos B."/>
            <person name="Lipzen A."/>
            <person name="Chen C."/>
            <person name="Yanf M."/>
            <person name="Daum C."/>
            <person name="Ng V."/>
            <person name="Clum A."/>
            <person name="Steindorff A."/>
            <person name="Ohm R."/>
            <person name="Martin F."/>
            <person name="Silar P."/>
            <person name="Natvig D."/>
            <person name="Lalanne C."/>
            <person name="Gautier V."/>
            <person name="Ament-velasquez S.L."/>
            <person name="Kruys A."/>
            <person name="Hutchinson M.I."/>
            <person name="Powell A.J."/>
            <person name="Barry K."/>
            <person name="Miller A.N."/>
            <person name="Grigoriev I.V."/>
            <person name="Debuchy R."/>
            <person name="Gladieux P."/>
            <person name="Thoren M.H."/>
            <person name="Johannesson H."/>
        </authorList>
    </citation>
    <scope>NUCLEOTIDE SEQUENCE</scope>
    <source>
        <strain evidence="1">FGSC 1904</strain>
    </source>
</reference>